<accession>A0AA48RG45</accession>
<organism evidence="2 3">
    <name type="scientific">Brevibacillus aydinogluensis</name>
    <dbReference type="NCBI Taxonomy" id="927786"/>
    <lineage>
        <taxon>Bacteria</taxon>
        <taxon>Bacillati</taxon>
        <taxon>Bacillota</taxon>
        <taxon>Bacilli</taxon>
        <taxon>Bacillales</taxon>
        <taxon>Paenibacillaceae</taxon>
        <taxon>Brevibacillus</taxon>
    </lineage>
</organism>
<feature type="region of interest" description="Disordered" evidence="1">
    <location>
        <begin position="1"/>
        <end position="21"/>
    </location>
</feature>
<reference evidence="2" key="1">
    <citation type="submission" date="2023-07" db="EMBL/GenBank/DDBJ databases">
        <authorList>
            <person name="Ivanov I."/>
            <person name="Teneva D."/>
            <person name="Stoikov I."/>
        </authorList>
    </citation>
    <scope>NUCLEOTIDE SEQUENCE</scope>
    <source>
        <strain evidence="2">4475</strain>
    </source>
</reference>
<dbReference type="Proteomes" id="UP001189619">
    <property type="component" value="Chromosome"/>
</dbReference>
<sequence length="88" mass="10146">MLLNGEKTETRQQHRLKVQTATAPQMTMIPPPLQVHIHPHLCYHKESLYEKLLLHGFSKKQVLLSGSLSCCFRMKINTGYCSYNTCDK</sequence>
<proteinExistence type="predicted"/>
<protein>
    <submittedName>
        <fullName evidence="2">Uncharacterized protein</fullName>
    </submittedName>
</protein>
<gene>
    <name evidence="2" type="ORF">BSPP4475_19195</name>
</gene>
<keyword evidence="3" id="KW-1185">Reference proteome</keyword>
<name>A0AA48RG45_9BACL</name>
<feature type="compositionally biased region" description="Basic and acidic residues" evidence="1">
    <location>
        <begin position="1"/>
        <end position="12"/>
    </location>
</feature>
<evidence type="ECO:0000313" key="2">
    <source>
        <dbReference type="EMBL" id="CAJ1004423.1"/>
    </source>
</evidence>
<dbReference type="AlphaFoldDB" id="A0AA48RG45"/>
<evidence type="ECO:0000313" key="3">
    <source>
        <dbReference type="Proteomes" id="UP001189619"/>
    </source>
</evidence>
<dbReference type="KEGG" id="bayd:BSPP4475_19195"/>
<evidence type="ECO:0000256" key="1">
    <source>
        <dbReference type="SAM" id="MobiDB-lite"/>
    </source>
</evidence>
<dbReference type="EMBL" id="OY569118">
    <property type="protein sequence ID" value="CAJ1004423.1"/>
    <property type="molecule type" value="Genomic_DNA"/>
</dbReference>